<accession>A0AAD4QBM7</accession>
<comment type="caution">
    <text evidence="5">The sequence shown here is derived from an EMBL/GenBank/DDBJ whole genome shotgun (WGS) entry which is preliminary data.</text>
</comment>
<dbReference type="AlphaFoldDB" id="A0AAD4QBM7"/>
<dbReference type="InterPro" id="IPR052462">
    <property type="entry name" value="SLIRP/GR-RBP-like"/>
</dbReference>
<evidence type="ECO:0000256" key="3">
    <source>
        <dbReference type="SAM" id="MobiDB-lite"/>
    </source>
</evidence>
<dbReference type="Pfam" id="PF00076">
    <property type="entry name" value="RRM_1"/>
    <property type="match status" value="1"/>
</dbReference>
<dbReference type="Gene3D" id="3.30.70.330">
    <property type="match status" value="1"/>
</dbReference>
<protein>
    <recommendedName>
        <fullName evidence="4">RRM domain-containing protein</fullName>
    </recommendedName>
</protein>
<dbReference type="PANTHER" id="PTHR48027">
    <property type="entry name" value="HETEROGENEOUS NUCLEAR RIBONUCLEOPROTEIN 87F-RELATED"/>
    <property type="match status" value="1"/>
</dbReference>
<dbReference type="PROSITE" id="PS50102">
    <property type="entry name" value="RRM"/>
    <property type="match status" value="1"/>
</dbReference>
<gene>
    <name evidence="5" type="ORF">EDB92DRAFT_1853614</name>
</gene>
<feature type="compositionally biased region" description="Gly residues" evidence="3">
    <location>
        <begin position="102"/>
        <end position="115"/>
    </location>
</feature>
<proteinExistence type="predicted"/>
<dbReference type="EMBL" id="JAKELL010000018">
    <property type="protein sequence ID" value="KAH8993362.1"/>
    <property type="molecule type" value="Genomic_DNA"/>
</dbReference>
<name>A0AAD4QBM7_9AGAM</name>
<evidence type="ECO:0000259" key="4">
    <source>
        <dbReference type="PROSITE" id="PS50102"/>
    </source>
</evidence>
<evidence type="ECO:0000313" key="6">
    <source>
        <dbReference type="Proteomes" id="UP001201163"/>
    </source>
</evidence>
<evidence type="ECO:0000313" key="5">
    <source>
        <dbReference type="EMBL" id="KAH8993362.1"/>
    </source>
</evidence>
<keyword evidence="1 2" id="KW-0694">RNA-binding</keyword>
<dbReference type="InterPro" id="IPR003954">
    <property type="entry name" value="RRM_euk-type"/>
</dbReference>
<organism evidence="5 6">
    <name type="scientific">Lactarius akahatsu</name>
    <dbReference type="NCBI Taxonomy" id="416441"/>
    <lineage>
        <taxon>Eukaryota</taxon>
        <taxon>Fungi</taxon>
        <taxon>Dikarya</taxon>
        <taxon>Basidiomycota</taxon>
        <taxon>Agaricomycotina</taxon>
        <taxon>Agaricomycetes</taxon>
        <taxon>Russulales</taxon>
        <taxon>Russulaceae</taxon>
        <taxon>Lactarius</taxon>
    </lineage>
</organism>
<dbReference type="SUPFAM" id="SSF54928">
    <property type="entry name" value="RNA-binding domain, RBD"/>
    <property type="match status" value="1"/>
</dbReference>
<dbReference type="InterPro" id="IPR012677">
    <property type="entry name" value="Nucleotide-bd_a/b_plait_sf"/>
</dbReference>
<feature type="region of interest" description="Disordered" evidence="3">
    <location>
        <begin position="79"/>
        <end position="115"/>
    </location>
</feature>
<keyword evidence="6" id="KW-1185">Reference proteome</keyword>
<feature type="domain" description="RRM" evidence="4">
    <location>
        <begin position="3"/>
        <end position="81"/>
    </location>
</feature>
<dbReference type="CDD" id="cd21608">
    <property type="entry name" value="RRM2_NsCP33_like"/>
    <property type="match status" value="1"/>
</dbReference>
<evidence type="ECO:0000256" key="2">
    <source>
        <dbReference type="PROSITE-ProRule" id="PRU00176"/>
    </source>
</evidence>
<evidence type="ECO:0000256" key="1">
    <source>
        <dbReference type="ARBA" id="ARBA00022884"/>
    </source>
</evidence>
<dbReference type="Proteomes" id="UP001201163">
    <property type="component" value="Unassembled WGS sequence"/>
</dbReference>
<reference evidence="5" key="1">
    <citation type="submission" date="2022-01" db="EMBL/GenBank/DDBJ databases">
        <title>Comparative genomics reveals a dynamic genome evolution in the ectomycorrhizal milk-cap (Lactarius) mushrooms.</title>
        <authorList>
            <consortium name="DOE Joint Genome Institute"/>
            <person name="Lebreton A."/>
            <person name="Tang N."/>
            <person name="Kuo A."/>
            <person name="LaButti K."/>
            <person name="Drula E."/>
            <person name="Barry K."/>
            <person name="Clum A."/>
            <person name="Lipzen A."/>
            <person name="Mousain D."/>
            <person name="Ng V."/>
            <person name="Wang R."/>
            <person name="Wang X."/>
            <person name="Dai Y."/>
            <person name="Henrissat B."/>
            <person name="Grigoriev I.V."/>
            <person name="Guerin-Laguette A."/>
            <person name="Yu F."/>
            <person name="Martin F.M."/>
        </authorList>
    </citation>
    <scope>NUCLEOTIDE SEQUENCE</scope>
    <source>
        <strain evidence="5">QP</strain>
    </source>
</reference>
<dbReference type="GO" id="GO:0003723">
    <property type="term" value="F:RNA binding"/>
    <property type="evidence" value="ECO:0007669"/>
    <property type="project" value="UniProtKB-UniRule"/>
</dbReference>
<sequence>MSTKVFVGGLSWNTTNESLHAAFSEFGQVVEANVINDRETGRSRGFAFVTYQSGEEADAAIANMDGQEFEGRTIKVNIANERGSGGGGGGGGGRGYQQRSYGSGGGGGGYRGDRY</sequence>
<dbReference type="SMART" id="SM00360">
    <property type="entry name" value="RRM"/>
    <property type="match status" value="1"/>
</dbReference>
<dbReference type="InterPro" id="IPR000504">
    <property type="entry name" value="RRM_dom"/>
</dbReference>
<dbReference type="SMART" id="SM00361">
    <property type="entry name" value="RRM_1"/>
    <property type="match status" value="1"/>
</dbReference>
<feature type="compositionally biased region" description="Gly residues" evidence="3">
    <location>
        <begin position="83"/>
        <end position="95"/>
    </location>
</feature>
<dbReference type="InterPro" id="IPR035979">
    <property type="entry name" value="RBD_domain_sf"/>
</dbReference>
<dbReference type="InterPro" id="IPR048289">
    <property type="entry name" value="RRM2_NsCP33-like"/>
</dbReference>